<feature type="domain" description="Transposase IS66 central" evidence="3">
    <location>
        <begin position="420"/>
        <end position="742"/>
    </location>
</feature>
<proteinExistence type="predicted"/>
<feature type="coiled-coil region" evidence="1">
    <location>
        <begin position="10"/>
        <end position="135"/>
    </location>
</feature>
<organism evidence="5 7">
    <name type="scientific">Anaerobiospirillum thomasii</name>
    <dbReference type="NCBI Taxonomy" id="179995"/>
    <lineage>
        <taxon>Bacteria</taxon>
        <taxon>Pseudomonadati</taxon>
        <taxon>Pseudomonadota</taxon>
        <taxon>Gammaproteobacteria</taxon>
        <taxon>Aeromonadales</taxon>
        <taxon>Succinivibrionaceae</taxon>
        <taxon>Anaerobiospirillum</taxon>
    </lineage>
</organism>
<evidence type="ECO:0000256" key="2">
    <source>
        <dbReference type="SAM" id="MobiDB-lite"/>
    </source>
</evidence>
<feature type="compositionally biased region" description="Low complexity" evidence="2">
    <location>
        <begin position="222"/>
        <end position="236"/>
    </location>
</feature>
<reference evidence="5 7" key="1">
    <citation type="submission" date="2018-06" db="EMBL/GenBank/DDBJ databases">
        <authorList>
            <consortium name="Pathogen Informatics"/>
            <person name="Doyle S."/>
        </authorList>
    </citation>
    <scope>NUCLEOTIDE SEQUENCE [LARGE SCALE GENOMIC DNA]</scope>
    <source>
        <strain evidence="5 7">NCTC13093</strain>
    </source>
</reference>
<sequence>MSSGYENLSQAELIKLLQNTTAQLDRANKDISIVQSKLNSAEKKLTTTEKKLTTTEKKLTTTEKKLTTTEKKLTTTEKQLTTTEKQLTTTEKQLTTTEKQLTTTEKKLTTTENRLNRTVKKLEKTQQENEDLKSTNKTLCFIASNFTQDAHAILHEIDKKFTIYPQDAFSRDVITTIQNIFEECLSCVKNYKSAFSNSCFAPKGSDVGSISSAATNNEEKNNVQSQDGNNSQDNDNIVSEINNIKEQMANLNGSYKNQSRHFERIKTLARSAYEYCVKNGMTERATELENILKTLEIKPKHSNKEGGSTQGNGKKTRGRQKTGNLNNAKGRNSQNKIDKCSKCDSDDVINLKTEVSTFIRQSSDLRDAIDAVSQGNDIYVCKKCGTCEMAFDKDKDDFPVIPNRSIGMSLIRSICQFEYNGIPVDRFNSWLTKGFELGHDTLPYNVSDYVAIYLNPLYEMIYNKAKTLKVLLADETVFDCLHSQGKGNMSAKMKECRDKGQLEINSRNYIMTLASAPASDVKLVYFTYVNSRATESICSAITDDFKFEYLVSDAYPVYASICQRLEHRKWQTCITHFRREIIKACNPRVYAQDLEKLTEQELTEKLLRDFEPEQMNAPAALLQIFYAISKIYEIESAYQNDGSIDRNTYIKYKQENRQQMKVLFESIDAAVESIKDRYVELTRTGKYRAKSKSSLYAKPLIYYLNHKESFTTFIENVEVPPDSNHVENMIRRMTMIRSSVKQKVSEHNMQDLCKIVTVYKTLELNGIDTESYLRRLNNSMYAHCINKAMTRYYMDNGELPKGQIKSWDMVKLLQDFDYTEFDIFKN</sequence>
<dbReference type="InterPro" id="IPR004291">
    <property type="entry name" value="Transposase_IS66_central"/>
</dbReference>
<dbReference type="Gene3D" id="1.10.287.1490">
    <property type="match status" value="1"/>
</dbReference>
<evidence type="ECO:0000259" key="3">
    <source>
        <dbReference type="Pfam" id="PF03050"/>
    </source>
</evidence>
<accession>A0A2X0V943</accession>
<dbReference type="Pfam" id="PF03050">
    <property type="entry name" value="DDE_Tnp_IS66"/>
    <property type="match status" value="1"/>
</dbReference>
<feature type="region of interest" description="Disordered" evidence="2">
    <location>
        <begin position="217"/>
        <end position="236"/>
    </location>
</feature>
<dbReference type="EMBL" id="UAPV01000007">
    <property type="protein sequence ID" value="SPT78938.1"/>
    <property type="molecule type" value="Genomic_DNA"/>
</dbReference>
<keyword evidence="1" id="KW-0175">Coiled coil</keyword>
<evidence type="ECO:0000256" key="1">
    <source>
        <dbReference type="SAM" id="Coils"/>
    </source>
</evidence>
<evidence type="ECO:0000313" key="5">
    <source>
        <dbReference type="EMBL" id="SPT70283.1"/>
    </source>
</evidence>
<dbReference type="EMBL" id="UAPV01000001">
    <property type="protein sequence ID" value="SPT69597.1"/>
    <property type="molecule type" value="Genomic_DNA"/>
</dbReference>
<dbReference type="RefSeq" id="WP_113743753.1">
    <property type="nucleotide sequence ID" value="NZ_UAPV01000001.1"/>
</dbReference>
<dbReference type="PANTHER" id="PTHR33678:SF2">
    <property type="match status" value="1"/>
</dbReference>
<protein>
    <submittedName>
        <fullName evidence="5">Transposase and inactivated derivatives</fullName>
    </submittedName>
</protein>
<dbReference type="Proteomes" id="UP000250086">
    <property type="component" value="Unassembled WGS sequence"/>
</dbReference>
<dbReference type="PANTHER" id="PTHR33678">
    <property type="entry name" value="BLL1576 PROTEIN"/>
    <property type="match status" value="1"/>
</dbReference>
<dbReference type="EMBL" id="UAPV01000001">
    <property type="protein sequence ID" value="SPT70283.1"/>
    <property type="molecule type" value="Genomic_DNA"/>
</dbReference>
<feature type="compositionally biased region" description="Basic and acidic residues" evidence="2">
    <location>
        <begin position="295"/>
        <end position="304"/>
    </location>
</feature>
<name>A0A2X0V943_9GAMM</name>
<feature type="compositionally biased region" description="Polar residues" evidence="2">
    <location>
        <begin position="321"/>
        <end position="335"/>
    </location>
</feature>
<dbReference type="AlphaFoldDB" id="A0A2X0V943"/>
<evidence type="ECO:0000313" key="4">
    <source>
        <dbReference type="EMBL" id="SPT69597.1"/>
    </source>
</evidence>
<gene>
    <name evidence="4" type="ORF">NCTC13093_00975</name>
    <name evidence="5" type="ORF">NCTC13093_01693</name>
    <name evidence="6" type="ORF">NCTC13093_02570</name>
</gene>
<dbReference type="SUPFAM" id="SSF57997">
    <property type="entry name" value="Tropomyosin"/>
    <property type="match status" value="1"/>
</dbReference>
<dbReference type="InterPro" id="IPR052344">
    <property type="entry name" value="Transposase-related"/>
</dbReference>
<feature type="region of interest" description="Disordered" evidence="2">
    <location>
        <begin position="295"/>
        <end position="336"/>
    </location>
</feature>
<evidence type="ECO:0000313" key="7">
    <source>
        <dbReference type="Proteomes" id="UP000250086"/>
    </source>
</evidence>
<keyword evidence="7" id="KW-1185">Reference proteome</keyword>
<evidence type="ECO:0000313" key="6">
    <source>
        <dbReference type="EMBL" id="SPT78938.1"/>
    </source>
</evidence>